<protein>
    <submittedName>
        <fullName evidence="1">Uncharacterized protein</fullName>
    </submittedName>
</protein>
<accession>A0ACC1JPX2</accession>
<sequence length="157" mass="16683">MKFGKYLVAEQVPEWAKMYVDYVGLKRAVAAVAAAVARQQQQRQAVTGERMSLLRRTSTYLGYSSFTAPDAPPARSPPAHSSPATQCSSGSCGDTGCNHFGGVVSATPQIAMRLSASNSGKVSATPPDLVHNANIKIPLSARDSFTEAVWTRRPSVA</sequence>
<comment type="caution">
    <text evidence="1">The sequence shown here is derived from an EMBL/GenBank/DDBJ whole genome shotgun (WGS) entry which is preliminary data.</text>
</comment>
<keyword evidence="2" id="KW-1185">Reference proteome</keyword>
<feature type="non-terminal residue" evidence="1">
    <location>
        <position position="157"/>
    </location>
</feature>
<organism evidence="1 2">
    <name type="scientific">Coemansia nantahalensis</name>
    <dbReference type="NCBI Taxonomy" id="2789366"/>
    <lineage>
        <taxon>Eukaryota</taxon>
        <taxon>Fungi</taxon>
        <taxon>Fungi incertae sedis</taxon>
        <taxon>Zoopagomycota</taxon>
        <taxon>Kickxellomycotina</taxon>
        <taxon>Kickxellomycetes</taxon>
        <taxon>Kickxellales</taxon>
        <taxon>Kickxellaceae</taxon>
        <taxon>Coemansia</taxon>
    </lineage>
</organism>
<dbReference type="Proteomes" id="UP001140234">
    <property type="component" value="Unassembled WGS sequence"/>
</dbReference>
<gene>
    <name evidence="1" type="ORF">IWQ57_004904</name>
</gene>
<evidence type="ECO:0000313" key="1">
    <source>
        <dbReference type="EMBL" id="KAJ2765110.1"/>
    </source>
</evidence>
<evidence type="ECO:0000313" key="2">
    <source>
        <dbReference type="Proteomes" id="UP001140234"/>
    </source>
</evidence>
<dbReference type="EMBL" id="JANBUJ010002116">
    <property type="protein sequence ID" value="KAJ2765110.1"/>
    <property type="molecule type" value="Genomic_DNA"/>
</dbReference>
<name>A0ACC1JPX2_9FUNG</name>
<reference evidence="1" key="1">
    <citation type="submission" date="2022-07" db="EMBL/GenBank/DDBJ databases">
        <title>Phylogenomic reconstructions and comparative analyses of Kickxellomycotina fungi.</title>
        <authorList>
            <person name="Reynolds N.K."/>
            <person name="Stajich J.E."/>
            <person name="Barry K."/>
            <person name="Grigoriev I.V."/>
            <person name="Crous P."/>
            <person name="Smith M.E."/>
        </authorList>
    </citation>
    <scope>NUCLEOTIDE SEQUENCE</scope>
    <source>
        <strain evidence="1">CBS 109366</strain>
    </source>
</reference>
<proteinExistence type="predicted"/>